<gene>
    <name evidence="3" type="ORF">KIV10_01250</name>
</gene>
<protein>
    <submittedName>
        <fullName evidence="3">Peptidoglycan DD-metalloendopeptidase family protein</fullName>
    </submittedName>
</protein>
<feature type="domain" description="M23ase beta-sheet core" evidence="2">
    <location>
        <begin position="101"/>
        <end position="198"/>
    </location>
</feature>
<proteinExistence type="predicted"/>
<name>A0ABS5S0R8_9FLAO</name>
<dbReference type="Gene3D" id="2.70.70.10">
    <property type="entry name" value="Glucose Permease (Domain IIA)"/>
    <property type="match status" value="1"/>
</dbReference>
<reference evidence="3 4" key="1">
    <citation type="submission" date="2021-05" db="EMBL/GenBank/DDBJ databases">
        <title>Aequorivita echinoideorum JCM 30378 genome.</title>
        <authorList>
            <person name="Zhang H."/>
            <person name="Li C."/>
        </authorList>
    </citation>
    <scope>NUCLEOTIDE SEQUENCE [LARGE SCALE GENOMIC DNA]</scope>
    <source>
        <strain evidence="3 4">JCM30378</strain>
    </source>
</reference>
<dbReference type="InterPro" id="IPR011055">
    <property type="entry name" value="Dup_hybrid_motif"/>
</dbReference>
<comment type="caution">
    <text evidence="3">The sequence shown here is derived from an EMBL/GenBank/DDBJ whole genome shotgun (WGS) entry which is preliminary data.</text>
</comment>
<organism evidence="3 4">
    <name type="scientific">Aequorivita echinoideorum</name>
    <dbReference type="NCBI Taxonomy" id="1549647"/>
    <lineage>
        <taxon>Bacteria</taxon>
        <taxon>Pseudomonadati</taxon>
        <taxon>Bacteroidota</taxon>
        <taxon>Flavobacteriia</taxon>
        <taxon>Flavobacteriales</taxon>
        <taxon>Flavobacteriaceae</taxon>
        <taxon>Aequorivita</taxon>
    </lineage>
</organism>
<sequence>MPESSLFSSEEFKNFATNNALSLHDLFPKISFSKVLKIDMESTLPPDSNYDTVTELGNFIVKIQIKNPDALLANGYLEKRRFYTTDAYKKVVGKGVEYRNIHLGTDFWVVAQTPIHALYDGKIVILHDNNFPKDYGPTLVLEHTISSKKFYTLYGHLSRESLSFHKKGNIVKAGECIGFIGDAKENGGWAPHLHFQVILNLLGNSENFPGVAFPSEIETWKKICPNPSLLFSEDF</sequence>
<dbReference type="Pfam" id="PF01551">
    <property type="entry name" value="Peptidase_M23"/>
    <property type="match status" value="1"/>
</dbReference>
<dbReference type="Proteomes" id="UP001297092">
    <property type="component" value="Unassembled WGS sequence"/>
</dbReference>
<evidence type="ECO:0000256" key="1">
    <source>
        <dbReference type="ARBA" id="ARBA00022729"/>
    </source>
</evidence>
<evidence type="ECO:0000259" key="2">
    <source>
        <dbReference type="Pfam" id="PF01551"/>
    </source>
</evidence>
<evidence type="ECO:0000313" key="4">
    <source>
        <dbReference type="Proteomes" id="UP001297092"/>
    </source>
</evidence>
<accession>A0ABS5S0R8</accession>
<dbReference type="CDD" id="cd12797">
    <property type="entry name" value="M23_peptidase"/>
    <property type="match status" value="1"/>
</dbReference>
<evidence type="ECO:0000313" key="3">
    <source>
        <dbReference type="EMBL" id="MBT0606796.1"/>
    </source>
</evidence>
<dbReference type="InterPro" id="IPR050570">
    <property type="entry name" value="Cell_wall_metabolism_enzyme"/>
</dbReference>
<dbReference type="RefSeq" id="WP_214111670.1">
    <property type="nucleotide sequence ID" value="NZ_JAHCTB010000001.1"/>
</dbReference>
<keyword evidence="1" id="KW-0732">Signal</keyword>
<dbReference type="PANTHER" id="PTHR21666">
    <property type="entry name" value="PEPTIDASE-RELATED"/>
    <property type="match status" value="1"/>
</dbReference>
<keyword evidence="4" id="KW-1185">Reference proteome</keyword>
<dbReference type="SUPFAM" id="SSF51261">
    <property type="entry name" value="Duplicated hybrid motif"/>
    <property type="match status" value="1"/>
</dbReference>
<dbReference type="InterPro" id="IPR016047">
    <property type="entry name" value="M23ase_b-sheet_dom"/>
</dbReference>
<dbReference type="EMBL" id="JAHCTB010000001">
    <property type="protein sequence ID" value="MBT0606796.1"/>
    <property type="molecule type" value="Genomic_DNA"/>
</dbReference>
<dbReference type="PANTHER" id="PTHR21666:SF289">
    <property type="entry name" value="L-ALA--D-GLU ENDOPEPTIDASE"/>
    <property type="match status" value="1"/>
</dbReference>